<reference evidence="2 3" key="1">
    <citation type="submission" date="2023-07" db="EMBL/GenBank/DDBJ databases">
        <title>Genomic Encyclopedia of Type Strains, Phase IV (KMG-IV): sequencing the most valuable type-strain genomes for metagenomic binning, comparative biology and taxonomic classification.</title>
        <authorList>
            <person name="Goeker M."/>
        </authorList>
    </citation>
    <scope>NUCLEOTIDE SEQUENCE [LARGE SCALE GENOMIC DNA]</scope>
    <source>
        <strain evidence="2 3">DSM 14914</strain>
    </source>
</reference>
<gene>
    <name evidence="2" type="ORF">QOZ95_000592</name>
</gene>
<feature type="transmembrane region" description="Helical" evidence="1">
    <location>
        <begin position="12"/>
        <end position="31"/>
    </location>
</feature>
<evidence type="ECO:0000313" key="3">
    <source>
        <dbReference type="Proteomes" id="UP001242811"/>
    </source>
</evidence>
<name>A0ABU0KV07_9BACL</name>
<organism evidence="2 3">
    <name type="scientific">Paenibacillus brasilensis</name>
    <dbReference type="NCBI Taxonomy" id="128574"/>
    <lineage>
        <taxon>Bacteria</taxon>
        <taxon>Bacillati</taxon>
        <taxon>Bacillota</taxon>
        <taxon>Bacilli</taxon>
        <taxon>Bacillales</taxon>
        <taxon>Paenibacillaceae</taxon>
        <taxon>Paenibacillus</taxon>
    </lineage>
</organism>
<dbReference type="EMBL" id="JAUSWA010000002">
    <property type="protein sequence ID" value="MDQ0492445.1"/>
    <property type="molecule type" value="Genomic_DNA"/>
</dbReference>
<comment type="caution">
    <text evidence="2">The sequence shown here is derived from an EMBL/GenBank/DDBJ whole genome shotgun (WGS) entry which is preliminary data.</text>
</comment>
<evidence type="ECO:0000256" key="1">
    <source>
        <dbReference type="SAM" id="Phobius"/>
    </source>
</evidence>
<dbReference type="Proteomes" id="UP001242811">
    <property type="component" value="Unassembled WGS sequence"/>
</dbReference>
<proteinExistence type="predicted"/>
<sequence length="83" mass="9504">MYKQFRKNPLWFDILALTTAVIEFSSIFFVSNAYCRSGAQFTMAIFCCAYGIKERKNNSRISIAFFTLAALFVFVSLQTLGTY</sequence>
<feature type="transmembrane region" description="Helical" evidence="1">
    <location>
        <begin position="61"/>
        <end position="80"/>
    </location>
</feature>
<accession>A0ABU0KV07</accession>
<dbReference type="RefSeq" id="WP_152379884.1">
    <property type="nucleotide sequence ID" value="NZ_CP045298.1"/>
</dbReference>
<keyword evidence="3" id="KW-1185">Reference proteome</keyword>
<keyword evidence="1" id="KW-0812">Transmembrane</keyword>
<evidence type="ECO:0000313" key="2">
    <source>
        <dbReference type="EMBL" id="MDQ0492445.1"/>
    </source>
</evidence>
<keyword evidence="1" id="KW-0472">Membrane</keyword>
<protein>
    <submittedName>
        <fullName evidence="2">Uncharacterized protein</fullName>
    </submittedName>
</protein>
<keyword evidence="1" id="KW-1133">Transmembrane helix</keyword>